<gene>
    <name evidence="5" type="ORF">K469DRAFT_559877</name>
</gene>
<evidence type="ECO:0000256" key="3">
    <source>
        <dbReference type="SAM" id="MobiDB-lite"/>
    </source>
</evidence>
<dbReference type="GO" id="GO:0006351">
    <property type="term" value="P:DNA-templated transcription"/>
    <property type="evidence" value="ECO:0007669"/>
    <property type="project" value="InterPro"/>
</dbReference>
<feature type="compositionally biased region" description="Basic and acidic residues" evidence="3">
    <location>
        <begin position="120"/>
        <end position="131"/>
    </location>
</feature>
<protein>
    <recommendedName>
        <fullName evidence="4">Zn(2)-C6 fungal-type domain-containing protein</fullName>
    </recommendedName>
</protein>
<sequence length="810" mass="90378">MSSQIKVAIPRLQRPGHMTSASRGGRVLRACTACRDHKIKCTGDTPRCNSCEFQGRECIYILPRRDKLRIATDHCVQMATLLRDMKSRASEDDCAKINALLGAVEEDLWDPRQVAVAIPDADHEPEDHKGPSDTISNASLDPMDTESFDLLDEDLTRDERARATGFVGKNSEVQWLRSIKLQLDRIKEEPDQATLRCASPGTIDDLRGSYGSGSINQINSFTFYLDNESVDPDFYISLPEMPAPDTAERLLSCYMATVHDSFPILSKRPFEVEFRKYFEAVKDGRPPRLTPKWQAILNLVFAIGAKYSHLVKARWRADEQDHFIYHTRARAFGLNELALTSHPDVPQIQVSGLLAFYYLSIGQISRAWIVMGMALRFAYALGLHVRNEDPTSSSTKKEALVRMWWGLYSLEHLLSAIAGRPSIIVDSYCSVPLPIPFPVDQLYDDRDSMDQYQKFHSTSPVVTSPTSTSSMDVSTAPAQVCQPNTGSYFKALVQISIITQNIPSALYSAGTMIKSWEEIQQSVTELTKRLDHWVLALPAEFNFQQQHSRSKESDLESQTHTRERMLLGFYYFSAKILLTRPCLGRLGQGSKGNMTDTYVCRMTQACIDAAKATANILPDCPDPLFLYQTGPWWSIVHNIMQAISAFLLRLSYCSSGSQDTVVLVQYVKKLLRWLRAMQDNNALAERAYQVAFGTLEAVAARTSIDISDLLGENAMEITSPSMFGGAQTGMHSSNTDSASQSRFPGIPGGGYGDSFMTEMGPQLQAQLAAATAPVSTTMSANLDPMERHQPNMRMDPSEGGTSFGHPYFYR</sequence>
<evidence type="ECO:0000256" key="1">
    <source>
        <dbReference type="ARBA" id="ARBA00022723"/>
    </source>
</evidence>
<dbReference type="Gene3D" id="4.10.240.10">
    <property type="entry name" value="Zn(2)-C6 fungal-type DNA-binding domain"/>
    <property type="match status" value="1"/>
</dbReference>
<dbReference type="InterPro" id="IPR001138">
    <property type="entry name" value="Zn2Cys6_DnaBD"/>
</dbReference>
<feature type="region of interest" description="Disordered" evidence="3">
    <location>
        <begin position="119"/>
        <end position="143"/>
    </location>
</feature>
<dbReference type="AlphaFoldDB" id="A0A6A6EKK8"/>
<evidence type="ECO:0000259" key="4">
    <source>
        <dbReference type="PROSITE" id="PS50048"/>
    </source>
</evidence>
<dbReference type="InterPro" id="IPR053230">
    <property type="entry name" value="Trans_reg_galc"/>
</dbReference>
<dbReference type="GO" id="GO:0003677">
    <property type="term" value="F:DNA binding"/>
    <property type="evidence" value="ECO:0007669"/>
    <property type="project" value="InterPro"/>
</dbReference>
<dbReference type="SMART" id="SM00906">
    <property type="entry name" value="Fungal_trans"/>
    <property type="match status" value="1"/>
</dbReference>
<dbReference type="CDD" id="cd00067">
    <property type="entry name" value="GAL4"/>
    <property type="match status" value="1"/>
</dbReference>
<feature type="domain" description="Zn(2)-C6 fungal-type" evidence="4">
    <location>
        <begin position="30"/>
        <end position="60"/>
    </location>
</feature>
<dbReference type="PROSITE" id="PS00463">
    <property type="entry name" value="ZN2_CY6_FUNGAL_1"/>
    <property type="match status" value="1"/>
</dbReference>
<keyword evidence="2" id="KW-0539">Nucleus</keyword>
<organism evidence="5 6">
    <name type="scientific">Zopfia rhizophila CBS 207.26</name>
    <dbReference type="NCBI Taxonomy" id="1314779"/>
    <lineage>
        <taxon>Eukaryota</taxon>
        <taxon>Fungi</taxon>
        <taxon>Dikarya</taxon>
        <taxon>Ascomycota</taxon>
        <taxon>Pezizomycotina</taxon>
        <taxon>Dothideomycetes</taxon>
        <taxon>Dothideomycetes incertae sedis</taxon>
        <taxon>Zopfiaceae</taxon>
        <taxon>Zopfia</taxon>
    </lineage>
</organism>
<name>A0A6A6EKK8_9PEZI</name>
<proteinExistence type="predicted"/>
<reference evidence="5" key="1">
    <citation type="journal article" date="2020" name="Stud. Mycol.">
        <title>101 Dothideomycetes genomes: a test case for predicting lifestyles and emergence of pathogens.</title>
        <authorList>
            <person name="Haridas S."/>
            <person name="Albert R."/>
            <person name="Binder M."/>
            <person name="Bloem J."/>
            <person name="Labutti K."/>
            <person name="Salamov A."/>
            <person name="Andreopoulos B."/>
            <person name="Baker S."/>
            <person name="Barry K."/>
            <person name="Bills G."/>
            <person name="Bluhm B."/>
            <person name="Cannon C."/>
            <person name="Castanera R."/>
            <person name="Culley D."/>
            <person name="Daum C."/>
            <person name="Ezra D."/>
            <person name="Gonzalez J."/>
            <person name="Henrissat B."/>
            <person name="Kuo A."/>
            <person name="Liang C."/>
            <person name="Lipzen A."/>
            <person name="Lutzoni F."/>
            <person name="Magnuson J."/>
            <person name="Mondo S."/>
            <person name="Nolan M."/>
            <person name="Ohm R."/>
            <person name="Pangilinan J."/>
            <person name="Park H.-J."/>
            <person name="Ramirez L."/>
            <person name="Alfaro M."/>
            <person name="Sun H."/>
            <person name="Tritt A."/>
            <person name="Yoshinaga Y."/>
            <person name="Zwiers L.-H."/>
            <person name="Turgeon B."/>
            <person name="Goodwin S."/>
            <person name="Spatafora J."/>
            <person name="Crous P."/>
            <person name="Grigoriev I."/>
        </authorList>
    </citation>
    <scope>NUCLEOTIDE SEQUENCE</scope>
    <source>
        <strain evidence="5">CBS 207.26</strain>
    </source>
</reference>
<evidence type="ECO:0000256" key="2">
    <source>
        <dbReference type="ARBA" id="ARBA00023242"/>
    </source>
</evidence>
<dbReference type="GO" id="GO:0000981">
    <property type="term" value="F:DNA-binding transcription factor activity, RNA polymerase II-specific"/>
    <property type="evidence" value="ECO:0007669"/>
    <property type="project" value="InterPro"/>
</dbReference>
<dbReference type="CDD" id="cd12148">
    <property type="entry name" value="fungal_TF_MHR"/>
    <property type="match status" value="1"/>
</dbReference>
<feature type="region of interest" description="Disordered" evidence="3">
    <location>
        <begin position="1"/>
        <end position="21"/>
    </location>
</feature>
<evidence type="ECO:0000313" key="5">
    <source>
        <dbReference type="EMBL" id="KAF2190426.1"/>
    </source>
</evidence>
<dbReference type="Pfam" id="PF04082">
    <property type="entry name" value="Fungal_trans"/>
    <property type="match status" value="1"/>
</dbReference>
<evidence type="ECO:0000313" key="6">
    <source>
        <dbReference type="Proteomes" id="UP000800200"/>
    </source>
</evidence>
<dbReference type="PANTHER" id="PTHR47654">
    <property type="entry name" value="ZN(II)2CYS6 TRANSCRIPTION FACTOR (EUROFUNG)-RELATED"/>
    <property type="match status" value="1"/>
</dbReference>
<dbReference type="GO" id="GO:0008270">
    <property type="term" value="F:zinc ion binding"/>
    <property type="evidence" value="ECO:0007669"/>
    <property type="project" value="InterPro"/>
</dbReference>
<dbReference type="OrthoDB" id="5296287at2759"/>
<accession>A0A6A6EKK8</accession>
<dbReference type="Proteomes" id="UP000800200">
    <property type="component" value="Unassembled WGS sequence"/>
</dbReference>
<dbReference type="PANTHER" id="PTHR47654:SF5">
    <property type="entry name" value="TRANSCRIPTION FACTOR DOMAIN-CONTAINING PROTEIN"/>
    <property type="match status" value="1"/>
</dbReference>
<dbReference type="InterPro" id="IPR036864">
    <property type="entry name" value="Zn2-C6_fun-type_DNA-bd_sf"/>
</dbReference>
<dbReference type="SUPFAM" id="SSF57701">
    <property type="entry name" value="Zn2/Cys6 DNA-binding domain"/>
    <property type="match status" value="1"/>
</dbReference>
<dbReference type="SMART" id="SM00066">
    <property type="entry name" value="GAL4"/>
    <property type="match status" value="1"/>
</dbReference>
<dbReference type="Pfam" id="PF00172">
    <property type="entry name" value="Zn_clus"/>
    <property type="match status" value="1"/>
</dbReference>
<dbReference type="InterPro" id="IPR007219">
    <property type="entry name" value="XnlR_reg_dom"/>
</dbReference>
<dbReference type="PROSITE" id="PS50048">
    <property type="entry name" value="ZN2_CY6_FUNGAL_2"/>
    <property type="match status" value="1"/>
</dbReference>
<feature type="region of interest" description="Disordered" evidence="3">
    <location>
        <begin position="791"/>
        <end position="810"/>
    </location>
</feature>
<dbReference type="EMBL" id="ML994618">
    <property type="protein sequence ID" value="KAF2190426.1"/>
    <property type="molecule type" value="Genomic_DNA"/>
</dbReference>
<keyword evidence="1" id="KW-0479">Metal-binding</keyword>
<keyword evidence="6" id="KW-1185">Reference proteome</keyword>